<accession>A0A1X7TDI7</accession>
<dbReference type="PANTHER" id="PTHR46599">
    <property type="entry name" value="PIGGYBAC TRANSPOSABLE ELEMENT-DERIVED PROTEIN 4"/>
    <property type="match status" value="1"/>
</dbReference>
<dbReference type="InterPro" id="IPR029526">
    <property type="entry name" value="PGBD"/>
</dbReference>
<dbReference type="AlphaFoldDB" id="A0A1X7TDI7"/>
<organism evidence="2">
    <name type="scientific">Amphimedon queenslandica</name>
    <name type="common">Sponge</name>
    <dbReference type="NCBI Taxonomy" id="400682"/>
    <lineage>
        <taxon>Eukaryota</taxon>
        <taxon>Metazoa</taxon>
        <taxon>Porifera</taxon>
        <taxon>Demospongiae</taxon>
        <taxon>Heteroscleromorpha</taxon>
        <taxon>Haplosclerida</taxon>
        <taxon>Niphatidae</taxon>
        <taxon>Amphimedon</taxon>
    </lineage>
</organism>
<name>A0A1X7TDI7_AMPQE</name>
<dbReference type="PANTHER" id="PTHR46599:SF3">
    <property type="entry name" value="PIGGYBAC TRANSPOSABLE ELEMENT-DERIVED PROTEIN 4"/>
    <property type="match status" value="1"/>
</dbReference>
<proteinExistence type="predicted"/>
<reference evidence="2" key="1">
    <citation type="submission" date="2017-05" db="UniProtKB">
        <authorList>
            <consortium name="EnsemblMetazoa"/>
        </authorList>
    </citation>
    <scope>IDENTIFICATION</scope>
</reference>
<dbReference type="STRING" id="400682.A0A1X7TDI7"/>
<dbReference type="Pfam" id="PF13843">
    <property type="entry name" value="DDE_Tnp_1_7"/>
    <property type="match status" value="2"/>
</dbReference>
<evidence type="ECO:0000259" key="1">
    <source>
        <dbReference type="Pfam" id="PF13843"/>
    </source>
</evidence>
<feature type="domain" description="PiggyBac transposable element-derived protein" evidence="1">
    <location>
        <begin position="175"/>
        <end position="226"/>
    </location>
</feature>
<protein>
    <recommendedName>
        <fullName evidence="1">PiggyBac transposable element-derived protein domain-containing protein</fullName>
    </recommendedName>
</protein>
<feature type="domain" description="PiggyBac transposable element-derived protein" evidence="1">
    <location>
        <begin position="227"/>
        <end position="305"/>
    </location>
</feature>
<sequence length="363" mass="40684">MGTLVTRQIPICTRIGKTSPPTAPSLNYINLPALFRATEICPLPALFRDIQLLLPISNTCSFQRYQALATTSTFQSSEAALVSFPTIENSSTSITISLQSYQLPVSTRSLPSSYPSPPALPPPLVVLPGSFTGTRSCMEPSRCEGQESIRYGQQKISPTDYLERHPKATANEWLKKPLQEEEVDVLLAVIIVMGMLSFPRFRDYWSTTWPFNNDSLSKTISGRRFEYVPKKPTKWGIETWTLADASIGYIWNLNVYTGKDKNSDPEKGLAHNAVLSLVSGLEGKGYHIYTDNFYTSPTFFVNLNTIDSKPAELSKSIGLAFQKTSNKLQPLKAFSHWYSFQRALMRFVDTAEIMRIDRVHTSS</sequence>
<evidence type="ECO:0000313" key="2">
    <source>
        <dbReference type="EnsemblMetazoa" id="Aqu2.1.12650_001"/>
    </source>
</evidence>
<dbReference type="InParanoid" id="A0A1X7TDI7"/>
<dbReference type="EnsemblMetazoa" id="Aqu2.1.12650_001">
    <property type="protein sequence ID" value="Aqu2.1.12650_001"/>
    <property type="gene ID" value="Aqu2.1.12650"/>
</dbReference>